<dbReference type="Proteomes" id="UP000825935">
    <property type="component" value="Chromosome 19"/>
</dbReference>
<reference evidence="1" key="1">
    <citation type="submission" date="2021-08" db="EMBL/GenBank/DDBJ databases">
        <title>WGS assembly of Ceratopteris richardii.</title>
        <authorList>
            <person name="Marchant D.B."/>
            <person name="Chen G."/>
            <person name="Jenkins J."/>
            <person name="Shu S."/>
            <person name="Leebens-Mack J."/>
            <person name="Grimwood J."/>
            <person name="Schmutz J."/>
            <person name="Soltis P."/>
            <person name="Soltis D."/>
            <person name="Chen Z.-H."/>
        </authorList>
    </citation>
    <scope>NUCLEOTIDE SEQUENCE</scope>
    <source>
        <strain evidence="1">Whitten #5841</strain>
        <tissue evidence="1">Leaf</tissue>
    </source>
</reference>
<evidence type="ECO:0000313" key="1">
    <source>
        <dbReference type="EMBL" id="KAH7351703.1"/>
    </source>
</evidence>
<evidence type="ECO:0000313" key="2">
    <source>
        <dbReference type="Proteomes" id="UP000825935"/>
    </source>
</evidence>
<protein>
    <submittedName>
        <fullName evidence="1">Uncharacterized protein</fullName>
    </submittedName>
</protein>
<gene>
    <name evidence="1" type="ORF">KP509_19G010900</name>
</gene>
<organism evidence="1 2">
    <name type="scientific">Ceratopteris richardii</name>
    <name type="common">Triangle waterfern</name>
    <dbReference type="NCBI Taxonomy" id="49495"/>
    <lineage>
        <taxon>Eukaryota</taxon>
        <taxon>Viridiplantae</taxon>
        <taxon>Streptophyta</taxon>
        <taxon>Embryophyta</taxon>
        <taxon>Tracheophyta</taxon>
        <taxon>Polypodiopsida</taxon>
        <taxon>Polypodiidae</taxon>
        <taxon>Polypodiales</taxon>
        <taxon>Pteridineae</taxon>
        <taxon>Pteridaceae</taxon>
        <taxon>Parkerioideae</taxon>
        <taxon>Ceratopteris</taxon>
    </lineage>
</organism>
<proteinExistence type="predicted"/>
<dbReference type="AlphaFoldDB" id="A0A8T2SLH7"/>
<comment type="caution">
    <text evidence="1">The sequence shown here is derived from an EMBL/GenBank/DDBJ whole genome shotgun (WGS) entry which is preliminary data.</text>
</comment>
<sequence>MRLMVDDNWFDSGRFWSQPFESFGPGSAITFFVCDRDGSIFTGVSGGVGLQAHSVSSNALVSEKGNSWWICTFSNPFAGSTKCLTRWKDFGIKPLLEKMDTAQMVRDARCGCYMKGDKEIVFIFKDPETPW</sequence>
<accession>A0A8T2SLH7</accession>
<dbReference type="EMBL" id="CM035424">
    <property type="protein sequence ID" value="KAH7351703.1"/>
    <property type="molecule type" value="Genomic_DNA"/>
</dbReference>
<dbReference type="Gene3D" id="2.60.270.50">
    <property type="match status" value="1"/>
</dbReference>
<dbReference type="OrthoDB" id="4996552at2759"/>
<keyword evidence="2" id="KW-1185">Reference proteome</keyword>
<name>A0A8T2SLH7_CERRI</name>
<dbReference type="OMA" id="WEAHIIY"/>